<dbReference type="PROSITE" id="PS50217">
    <property type="entry name" value="BZIP"/>
    <property type="match status" value="1"/>
</dbReference>
<feature type="compositionally biased region" description="Polar residues" evidence="7">
    <location>
        <begin position="58"/>
        <end position="76"/>
    </location>
</feature>
<dbReference type="SUPFAM" id="SSF57959">
    <property type="entry name" value="Leucine zipper domain"/>
    <property type="match status" value="1"/>
</dbReference>
<evidence type="ECO:0000256" key="1">
    <source>
        <dbReference type="ARBA" id="ARBA00004123"/>
    </source>
</evidence>
<dbReference type="GO" id="GO:0005634">
    <property type="term" value="C:nucleus"/>
    <property type="evidence" value="ECO:0007669"/>
    <property type="project" value="UniProtKB-SubCell"/>
</dbReference>
<feature type="compositionally biased region" description="Basic residues" evidence="7">
    <location>
        <begin position="92"/>
        <end position="103"/>
    </location>
</feature>
<evidence type="ECO:0000256" key="6">
    <source>
        <dbReference type="ARBA" id="ARBA00023242"/>
    </source>
</evidence>
<keyword evidence="4" id="KW-0238">DNA-binding</keyword>
<feature type="region of interest" description="Disordered" evidence="7">
    <location>
        <begin position="1"/>
        <end position="79"/>
    </location>
</feature>
<dbReference type="GO" id="GO:0003677">
    <property type="term" value="F:DNA binding"/>
    <property type="evidence" value="ECO:0007669"/>
    <property type="project" value="UniProtKB-KW"/>
</dbReference>
<evidence type="ECO:0000256" key="2">
    <source>
        <dbReference type="ARBA" id="ARBA00007163"/>
    </source>
</evidence>
<dbReference type="InterPro" id="IPR020983">
    <property type="entry name" value="Basic_leucine-zipper_C"/>
</dbReference>
<dbReference type="AlphaFoldDB" id="A0A9Q0ZDY8"/>
<evidence type="ECO:0000256" key="4">
    <source>
        <dbReference type="ARBA" id="ARBA00023125"/>
    </source>
</evidence>
<accession>A0A9Q0ZDY8</accession>
<feature type="region of interest" description="Disordered" evidence="7">
    <location>
        <begin position="197"/>
        <end position="325"/>
    </location>
</feature>
<evidence type="ECO:0000313" key="10">
    <source>
        <dbReference type="Proteomes" id="UP001151529"/>
    </source>
</evidence>
<evidence type="ECO:0000313" key="9">
    <source>
        <dbReference type="EMBL" id="KAJ6730842.1"/>
    </source>
</evidence>
<dbReference type="InterPro" id="IPR004827">
    <property type="entry name" value="bZIP"/>
</dbReference>
<feature type="compositionally biased region" description="Low complexity" evidence="7">
    <location>
        <begin position="46"/>
        <end position="57"/>
    </location>
</feature>
<sequence length="518" mass="55558">MNSVFSADDFSDPFWQSPPPPPPPATDPAMNRSESEWALEMLLQEVSGVSVSSSSASETHTAAPSVLSQSSTSSIRPENGEDEVVEITKHPIHHHHHHHHHHPNPNPHPQPLNRNLMAPTDSEEYRAFLKSKLDLACAAAVAMSRETNAVKPEVFSSLSEDQRLSARDMSLGTQAFHNGAGQGISMAQIRADGASLGIPSLPTAQGKSDGGSSIPALPATQRKAGGGSPGIPALPTTQRKSDGGSPGIPALPTTLRKQEVQARQTTSGSSREDSDDDDLEGDTGTNENMDPADVKRVRRMQSNRESARRSRRRKQAQLNELETQVGQLRDERTSLLTHFTDVNQKCDDAAVDNRILKADIETLRAKITMAEEQVKRMTGLNPVLLARSSMPNPGMPFVGGQVDASTNVAVPMQTNPHQFFHQPVLGVAPAPPHLQRLNNNFPNSTLVPLATNPQTDNGNSNDGGITVMPSMQLTADGQSLPAMPSMQKQIGSNARPAGTLPTCDSGLPHVVAKDAKKK</sequence>
<feature type="region of interest" description="Disordered" evidence="7">
    <location>
        <begin position="92"/>
        <end position="117"/>
    </location>
</feature>
<keyword evidence="6" id="KW-0539">Nucleus</keyword>
<comment type="subcellular location">
    <subcellularLocation>
        <location evidence="1">Nucleus</location>
    </subcellularLocation>
</comment>
<organism evidence="9 10">
    <name type="scientific">Salix viminalis</name>
    <name type="common">Common osier</name>
    <name type="synonym">Basket willow</name>
    <dbReference type="NCBI Taxonomy" id="40686"/>
    <lineage>
        <taxon>Eukaryota</taxon>
        <taxon>Viridiplantae</taxon>
        <taxon>Streptophyta</taxon>
        <taxon>Embryophyta</taxon>
        <taxon>Tracheophyta</taxon>
        <taxon>Spermatophyta</taxon>
        <taxon>Magnoliopsida</taxon>
        <taxon>eudicotyledons</taxon>
        <taxon>Gunneridae</taxon>
        <taxon>Pentapetalae</taxon>
        <taxon>rosids</taxon>
        <taxon>fabids</taxon>
        <taxon>Malpighiales</taxon>
        <taxon>Salicaceae</taxon>
        <taxon>Saliceae</taxon>
        <taxon>Salix</taxon>
    </lineage>
</organism>
<gene>
    <name evidence="9" type="ORF">OIU85_021615</name>
</gene>
<keyword evidence="10" id="KW-1185">Reference proteome</keyword>
<comment type="caution">
    <text evidence="9">The sequence shown here is derived from an EMBL/GenBank/DDBJ whole genome shotgun (WGS) entry which is preliminary data.</text>
</comment>
<dbReference type="PANTHER" id="PTHR46408">
    <property type="entry name" value="BASIC LEUCINE ZIPPER 63"/>
    <property type="match status" value="1"/>
</dbReference>
<dbReference type="Pfam" id="PF12498">
    <property type="entry name" value="bZIP_C"/>
    <property type="match status" value="1"/>
</dbReference>
<dbReference type="InterPro" id="IPR046347">
    <property type="entry name" value="bZIP_sf"/>
</dbReference>
<dbReference type="Proteomes" id="UP001151529">
    <property type="component" value="Chromosome 2"/>
</dbReference>
<dbReference type="OrthoDB" id="664875at2759"/>
<dbReference type="PROSITE" id="PS00036">
    <property type="entry name" value="BZIP_BASIC"/>
    <property type="match status" value="1"/>
</dbReference>
<name>A0A9Q0ZDY8_SALVM</name>
<evidence type="ECO:0000256" key="3">
    <source>
        <dbReference type="ARBA" id="ARBA00023015"/>
    </source>
</evidence>
<feature type="compositionally biased region" description="Polar residues" evidence="7">
    <location>
        <begin position="316"/>
        <end position="325"/>
    </location>
</feature>
<dbReference type="GO" id="GO:0046983">
    <property type="term" value="F:protein dimerization activity"/>
    <property type="evidence" value="ECO:0007669"/>
    <property type="project" value="UniProtKB-ARBA"/>
</dbReference>
<dbReference type="Pfam" id="PF00170">
    <property type="entry name" value="bZIP_1"/>
    <property type="match status" value="1"/>
</dbReference>
<reference evidence="9" key="1">
    <citation type="submission" date="2022-11" db="EMBL/GenBank/DDBJ databases">
        <authorList>
            <person name="Hyden B.L."/>
            <person name="Feng K."/>
            <person name="Yates T."/>
            <person name="Jawdy S."/>
            <person name="Smart L.B."/>
            <person name="Muchero W."/>
        </authorList>
    </citation>
    <scope>NUCLEOTIDE SEQUENCE</scope>
    <source>
        <tissue evidence="9">Shoot tip</tissue>
    </source>
</reference>
<dbReference type="EMBL" id="JAPFFL010000004">
    <property type="protein sequence ID" value="KAJ6730842.1"/>
    <property type="molecule type" value="Genomic_DNA"/>
</dbReference>
<evidence type="ECO:0000256" key="5">
    <source>
        <dbReference type="ARBA" id="ARBA00023163"/>
    </source>
</evidence>
<feature type="domain" description="BZIP" evidence="8">
    <location>
        <begin position="293"/>
        <end position="345"/>
    </location>
</feature>
<reference evidence="9" key="2">
    <citation type="journal article" date="2023" name="Int. J. Mol. Sci.">
        <title>De Novo Assembly and Annotation of 11 Diverse Shrub Willow (Salix) Genomes Reveals Novel Gene Organization in Sex-Linked Regions.</title>
        <authorList>
            <person name="Hyden B."/>
            <person name="Feng K."/>
            <person name="Yates T.B."/>
            <person name="Jawdy S."/>
            <person name="Cereghino C."/>
            <person name="Smart L.B."/>
            <person name="Muchero W."/>
        </authorList>
    </citation>
    <scope>NUCLEOTIDE SEQUENCE [LARGE SCALE GENOMIC DNA]</scope>
    <source>
        <tissue evidence="9">Shoot tip</tissue>
    </source>
</reference>
<dbReference type="GO" id="GO:0003700">
    <property type="term" value="F:DNA-binding transcription factor activity"/>
    <property type="evidence" value="ECO:0007669"/>
    <property type="project" value="InterPro"/>
</dbReference>
<keyword evidence="5" id="KW-0804">Transcription</keyword>
<keyword evidence="3" id="KW-0805">Transcription regulation</keyword>
<dbReference type="FunFam" id="1.20.5.170:FF:000020">
    <property type="entry name" value="BZIP transcription factor"/>
    <property type="match status" value="1"/>
</dbReference>
<evidence type="ECO:0000256" key="7">
    <source>
        <dbReference type="SAM" id="MobiDB-lite"/>
    </source>
</evidence>
<comment type="similarity">
    <text evidence="2">Belongs to the bZIP family.</text>
</comment>
<dbReference type="SMART" id="SM00338">
    <property type="entry name" value="BRLZ"/>
    <property type="match status" value="1"/>
</dbReference>
<evidence type="ECO:0000259" key="8">
    <source>
        <dbReference type="PROSITE" id="PS50217"/>
    </source>
</evidence>
<proteinExistence type="inferred from homology"/>
<dbReference type="Gene3D" id="1.20.5.170">
    <property type="match status" value="1"/>
</dbReference>
<feature type="region of interest" description="Disordered" evidence="7">
    <location>
        <begin position="483"/>
        <end position="518"/>
    </location>
</feature>
<dbReference type="PANTHER" id="PTHR46408:SF5">
    <property type="entry name" value="BASIC LEUCINE ZIPPER 10"/>
    <property type="match status" value="1"/>
</dbReference>
<feature type="compositionally biased region" description="Pro residues" evidence="7">
    <location>
        <begin position="16"/>
        <end position="26"/>
    </location>
</feature>
<protein>
    <submittedName>
        <fullName evidence="9">BASIC LEUCINE ZIPPER 25-LIKE ISOFORM X2</fullName>
    </submittedName>
</protein>